<evidence type="ECO:0000313" key="1">
    <source>
        <dbReference type="Proteomes" id="UP000095287"/>
    </source>
</evidence>
<name>A0A1I8A838_9BILA</name>
<reference evidence="2" key="1">
    <citation type="submission" date="2016-11" db="UniProtKB">
        <authorList>
            <consortium name="WormBaseParasite"/>
        </authorList>
    </citation>
    <scope>IDENTIFICATION</scope>
</reference>
<dbReference type="WBParaSite" id="L893_g33632.t1">
    <property type="protein sequence ID" value="L893_g33632.t1"/>
    <property type="gene ID" value="L893_g33632"/>
</dbReference>
<protein>
    <submittedName>
        <fullName evidence="2">FERM domain-containing protein</fullName>
    </submittedName>
</protein>
<sequence length="254" mass="29526">MNGGQPAQLLMVAPWYQVPSPPEWMQEILPLDGGILGSLQQVAQVLNLVSGGIDEQLVLFDKEYENLINDALLANRPECLRMFSNCYVGPDLLHASDYVLHAAKQRYMQQYFHLKQINAGATSQNDRNLECIAEFVRNTYLLSRLLFEPNQQCQETWLELKKHMAKIGFYEFQLFKADFLQYRLWPKIRGVTERKFATGVGQLTMIDFYVIEIDPSVLYPVICRNSAVRQFNLLPSTDFSFWDELYKKVRWNRG</sequence>
<organism evidence="1 2">
    <name type="scientific">Steinernema glaseri</name>
    <dbReference type="NCBI Taxonomy" id="37863"/>
    <lineage>
        <taxon>Eukaryota</taxon>
        <taxon>Metazoa</taxon>
        <taxon>Ecdysozoa</taxon>
        <taxon>Nematoda</taxon>
        <taxon>Chromadorea</taxon>
        <taxon>Rhabditida</taxon>
        <taxon>Tylenchina</taxon>
        <taxon>Panagrolaimomorpha</taxon>
        <taxon>Strongyloidoidea</taxon>
        <taxon>Steinernematidae</taxon>
        <taxon>Steinernema</taxon>
    </lineage>
</organism>
<dbReference type="AlphaFoldDB" id="A0A1I8A838"/>
<proteinExistence type="predicted"/>
<accession>A0A1I8A838</accession>
<dbReference type="Proteomes" id="UP000095287">
    <property type="component" value="Unplaced"/>
</dbReference>
<keyword evidence="1" id="KW-1185">Reference proteome</keyword>
<evidence type="ECO:0000313" key="2">
    <source>
        <dbReference type="WBParaSite" id="L893_g33632.t1"/>
    </source>
</evidence>